<evidence type="ECO:0000313" key="1">
    <source>
        <dbReference type="EMBL" id="EDF8919271.1"/>
    </source>
</evidence>
<comment type="caution">
    <text evidence="1">The sequence shown here is derived from an EMBL/GenBank/DDBJ whole genome shotgun (WGS) entry which is preliminary data.</text>
</comment>
<reference evidence="1" key="1">
    <citation type="submission" date="2019-10" db="EMBL/GenBank/DDBJ databases">
        <authorList>
            <consortium name="PulseNet: The National Subtyping Network for Foodborne Disease Surveillance"/>
            <person name="Tarr C.L."/>
            <person name="Trees E."/>
            <person name="Katz L.S."/>
            <person name="Carleton-Romer H.A."/>
            <person name="Stroika S."/>
            <person name="Kucerova Z."/>
            <person name="Roache K.F."/>
            <person name="Sabol A.L."/>
            <person name="Besser J."/>
            <person name="Gerner-Smidt P."/>
        </authorList>
    </citation>
    <scope>NUCLEOTIDE SEQUENCE</scope>
    <source>
        <strain evidence="1">PNUSAS108628</strain>
    </source>
</reference>
<proteinExistence type="predicted"/>
<protein>
    <submittedName>
        <fullName evidence="1">Uncharacterized protein</fullName>
    </submittedName>
</protein>
<sequence length="73" mass="8504">MPTSLTSVLTWKKGAKCIRVSDNGSDICKDELSQRGRLYTLRYDLLVGILQQRSRRMSLMLVLIRREMEEMGR</sequence>
<name>A0A629K9G9_SALER</name>
<organism evidence="1">
    <name type="scientific">Salmonella enterica</name>
    <name type="common">Salmonella choleraesuis</name>
    <dbReference type="NCBI Taxonomy" id="28901"/>
    <lineage>
        <taxon>Bacteria</taxon>
        <taxon>Pseudomonadati</taxon>
        <taxon>Pseudomonadota</taxon>
        <taxon>Gammaproteobacteria</taxon>
        <taxon>Enterobacterales</taxon>
        <taxon>Enterobacteriaceae</taxon>
        <taxon>Salmonella</taxon>
    </lineage>
</organism>
<accession>A0A629K9G9</accession>
<dbReference type="EMBL" id="AAMCFY010000028">
    <property type="protein sequence ID" value="EDF8919271.1"/>
    <property type="molecule type" value="Genomic_DNA"/>
</dbReference>
<gene>
    <name evidence="1" type="ORF">GCB20_09950</name>
</gene>
<dbReference type="AlphaFoldDB" id="A0A629K9G9"/>
<dbReference type="RefSeq" id="WP_431192691.1">
    <property type="nucleotide sequence ID" value="NZ_MXMT01000026.1"/>
</dbReference>